<comment type="caution">
    <text evidence="1">The sequence shown here is derived from an EMBL/GenBank/DDBJ whole genome shotgun (WGS) entry which is preliminary data.</text>
</comment>
<proteinExistence type="predicted"/>
<dbReference type="Proteomes" id="UP000789920">
    <property type="component" value="Unassembled WGS sequence"/>
</dbReference>
<reference evidence="1" key="1">
    <citation type="submission" date="2021-06" db="EMBL/GenBank/DDBJ databases">
        <authorList>
            <person name="Kallberg Y."/>
            <person name="Tangrot J."/>
            <person name="Rosling A."/>
        </authorList>
    </citation>
    <scope>NUCLEOTIDE SEQUENCE</scope>
    <source>
        <strain evidence="1">MA461A</strain>
    </source>
</reference>
<gene>
    <name evidence="1" type="ORF">RPERSI_LOCUS5285</name>
</gene>
<name>A0ACA9MHW9_9GLOM</name>
<sequence>MLKKWLEDAIKSGHIRSINYHDFYNINSVARGASSEVLKAYWTNGESFVALKTHNNASRTEGSLDSFVRELKFIRHLEFCDHVIRFYGISYGVDPSQQSCLDALKVIVNQKLVNINNCSNTPNNGTPIAPPLSQINANMAE</sequence>
<evidence type="ECO:0000313" key="2">
    <source>
        <dbReference type="Proteomes" id="UP000789920"/>
    </source>
</evidence>
<dbReference type="EMBL" id="CAJVQC010007827">
    <property type="protein sequence ID" value="CAG8584472.1"/>
    <property type="molecule type" value="Genomic_DNA"/>
</dbReference>
<keyword evidence="2" id="KW-1185">Reference proteome</keyword>
<organism evidence="1 2">
    <name type="scientific">Racocetra persica</name>
    <dbReference type="NCBI Taxonomy" id="160502"/>
    <lineage>
        <taxon>Eukaryota</taxon>
        <taxon>Fungi</taxon>
        <taxon>Fungi incertae sedis</taxon>
        <taxon>Mucoromycota</taxon>
        <taxon>Glomeromycotina</taxon>
        <taxon>Glomeromycetes</taxon>
        <taxon>Diversisporales</taxon>
        <taxon>Gigasporaceae</taxon>
        <taxon>Racocetra</taxon>
    </lineage>
</organism>
<accession>A0ACA9MHW9</accession>
<protein>
    <submittedName>
        <fullName evidence="1">13152_t:CDS:1</fullName>
    </submittedName>
</protein>
<evidence type="ECO:0000313" key="1">
    <source>
        <dbReference type="EMBL" id="CAG8584472.1"/>
    </source>
</evidence>